<reference evidence="7" key="1">
    <citation type="journal article" date="2022" name="J. Hered.">
        <title>A De Novo Chromosome-Level Genome Assembly of the White-Tailed Deer, Odocoileus Virginianus.</title>
        <authorList>
            <person name="London E.W."/>
            <person name="Roca A.L."/>
            <person name="Novakofski J.E."/>
            <person name="Mateus-Pinilla N.E."/>
        </authorList>
    </citation>
    <scope>NUCLEOTIDE SEQUENCE [LARGE SCALE GENOMIC DNA]</scope>
</reference>
<dbReference type="OrthoDB" id="676979at2759"/>
<dbReference type="Pfam" id="PF02389">
    <property type="entry name" value="Cornifin"/>
    <property type="match status" value="1"/>
</dbReference>
<dbReference type="Proteomes" id="UP001652640">
    <property type="component" value="Chromosome 17"/>
</dbReference>
<proteinExistence type="predicted"/>
<dbReference type="RefSeq" id="XP_020768597.2">
    <property type="nucleotide sequence ID" value="XM_020912938.2"/>
</dbReference>
<keyword evidence="7" id="KW-1185">Reference proteome</keyword>
<feature type="compositionally biased region" description="Low complexity" evidence="4">
    <location>
        <begin position="408"/>
        <end position="434"/>
    </location>
</feature>
<dbReference type="Pfam" id="PF13855">
    <property type="entry name" value="LRR_8"/>
    <property type="match status" value="2"/>
</dbReference>
<protein>
    <submittedName>
        <fullName evidence="8">Platelet glycoprotein Ib alpha chain isoform X1</fullName>
    </submittedName>
</protein>
<feature type="transmembrane region" description="Helical" evidence="5">
    <location>
        <begin position="596"/>
        <end position="622"/>
    </location>
</feature>
<dbReference type="SMART" id="SM00364">
    <property type="entry name" value="LRR_BAC"/>
    <property type="match status" value="5"/>
</dbReference>
<sequence>MEAVPGFREPISGCHFLPIPTPFLPLTRASLELEDRRTKLHPGRSSVSLEALLPVTMPLLLLLLLLPSPSHPAPICEVGHKDSQIEVNCENKGLKAPPPNLQVNTAILHLGENPLGTFSMASVVDLPHLTELFLGKSQLTSLQTDAKLPRLEVLNLAHNELRSLPKLGWALPALSILDVSFNKLTSLSSDALHGLSHLHELYLRGNQLRTLPPGLLVPTPRLKKLNLAENDLQELPPELLKGLEELDTLYLQNNRLRTIPTDFFGMLLLPYAFFHNNSWSCDCGILYFSRWLRDNPSNVYVWKEDVDIKAMTPDVKSVQCVDMSGTYVYNFSGDGCSIPGDRDYLDYDEYEEEHKVPVMSTVISPSNHAMHWDLPYSALPTSPGSQVSSLPPAKKLTMIPITIDSITSSKTLKSTTEPPTTPTTPESTTLNTPEPTIPTTPEPTTLTTPEPTSPTTPEPTSPTTPEPTTPTTPEPTTPTTPEPTSPTTPEPTSPTTPEPTSPTTPEPTTPTTPEPTTPTTPEPTTPTTPEPTTPTNPEPVSETLQPTILTSTESISLPTILESTITIISESDNLRKVQGLANSRNNPVLSSDSCCLFLGFYILGLLWLLVASVILILLLCWVQQLKPWALATATHTAHLELQRGKQVTVHRAWLLFFQGLLPTFRSSLFLWVRPNGRMGPLQVGRRPSALSLSRGGDLLGTVGVRYSGHSL</sequence>
<dbReference type="KEGG" id="ovr:110150117"/>
<organism evidence="7 8">
    <name type="scientific">Odocoileus virginianus</name>
    <name type="common">White-tailed deer</name>
    <dbReference type="NCBI Taxonomy" id="9874"/>
    <lineage>
        <taxon>Eukaryota</taxon>
        <taxon>Metazoa</taxon>
        <taxon>Chordata</taxon>
        <taxon>Craniata</taxon>
        <taxon>Vertebrata</taxon>
        <taxon>Euteleostomi</taxon>
        <taxon>Mammalia</taxon>
        <taxon>Eutheria</taxon>
        <taxon>Laurasiatheria</taxon>
        <taxon>Artiodactyla</taxon>
        <taxon>Ruminantia</taxon>
        <taxon>Pecora</taxon>
        <taxon>Cervidae</taxon>
        <taxon>Odocoileinae</taxon>
        <taxon>Odocoileus</taxon>
    </lineage>
</organism>
<dbReference type="SMART" id="SM00369">
    <property type="entry name" value="LRR_TYP"/>
    <property type="match status" value="6"/>
</dbReference>
<dbReference type="SUPFAM" id="SSF52058">
    <property type="entry name" value="L domain-like"/>
    <property type="match status" value="1"/>
</dbReference>
<dbReference type="AlphaFoldDB" id="A0A6J0Z543"/>
<dbReference type="InterPro" id="IPR032675">
    <property type="entry name" value="LRR_dom_sf"/>
</dbReference>
<keyword evidence="5" id="KW-0812">Transmembrane</keyword>
<evidence type="ECO:0000256" key="4">
    <source>
        <dbReference type="SAM" id="MobiDB-lite"/>
    </source>
</evidence>
<dbReference type="GO" id="GO:0005886">
    <property type="term" value="C:plasma membrane"/>
    <property type="evidence" value="ECO:0007669"/>
    <property type="project" value="TreeGrafter"/>
</dbReference>
<dbReference type="PROSITE" id="PS51450">
    <property type="entry name" value="LRR"/>
    <property type="match status" value="1"/>
</dbReference>
<keyword evidence="3" id="KW-0677">Repeat</keyword>
<evidence type="ECO:0000256" key="5">
    <source>
        <dbReference type="SAM" id="Phobius"/>
    </source>
</evidence>
<keyword evidence="5" id="KW-0472">Membrane</keyword>
<keyword evidence="2" id="KW-0732">Signal</keyword>
<evidence type="ECO:0000256" key="3">
    <source>
        <dbReference type="ARBA" id="ARBA00022737"/>
    </source>
</evidence>
<evidence type="ECO:0000259" key="6">
    <source>
        <dbReference type="SMART" id="SM00082"/>
    </source>
</evidence>
<dbReference type="GO" id="GO:0007616">
    <property type="term" value="P:long-term memory"/>
    <property type="evidence" value="ECO:0007669"/>
    <property type="project" value="TreeGrafter"/>
</dbReference>
<name>A0A6J0Z543_ODOVR</name>
<reference evidence="8" key="2">
    <citation type="submission" date="2025-08" db="UniProtKB">
        <authorList>
            <consortium name="RefSeq"/>
        </authorList>
    </citation>
    <scope>IDENTIFICATION</scope>
    <source>
        <tissue evidence="8">Tongue muscle</tissue>
    </source>
</reference>
<feature type="region of interest" description="Disordered" evidence="4">
    <location>
        <begin position="408"/>
        <end position="542"/>
    </location>
</feature>
<evidence type="ECO:0000256" key="2">
    <source>
        <dbReference type="ARBA" id="ARBA00022729"/>
    </source>
</evidence>
<dbReference type="Gene3D" id="3.80.10.10">
    <property type="entry name" value="Ribonuclease Inhibitor"/>
    <property type="match status" value="1"/>
</dbReference>
<dbReference type="PANTHER" id="PTHR24366">
    <property type="entry name" value="IG(IMMUNOGLOBULIN) AND LRR(LEUCINE RICH REPEAT) DOMAINS"/>
    <property type="match status" value="1"/>
</dbReference>
<keyword evidence="5" id="KW-1133">Transmembrane helix</keyword>
<feature type="domain" description="LRRCT" evidence="6">
    <location>
        <begin position="277"/>
        <end position="337"/>
    </location>
</feature>
<evidence type="ECO:0000313" key="7">
    <source>
        <dbReference type="Proteomes" id="UP001652640"/>
    </source>
</evidence>
<evidence type="ECO:0000313" key="8">
    <source>
        <dbReference type="RefSeq" id="XP_020768597.2"/>
    </source>
</evidence>
<dbReference type="InterPro" id="IPR001611">
    <property type="entry name" value="Leu-rich_rpt"/>
</dbReference>
<dbReference type="PANTHER" id="PTHR24366:SF158">
    <property type="entry name" value="PLATELET GLYCOPROTEIN IB ALPHA CHAIN-LIKE-RELATED"/>
    <property type="match status" value="1"/>
</dbReference>
<dbReference type="InterPro" id="IPR003591">
    <property type="entry name" value="Leu-rich_rpt_typical-subtyp"/>
</dbReference>
<accession>A0A6J0Z543</accession>
<dbReference type="GeneID" id="110150117"/>
<evidence type="ECO:0000256" key="1">
    <source>
        <dbReference type="ARBA" id="ARBA00022614"/>
    </source>
</evidence>
<keyword evidence="1" id="KW-0433">Leucine-rich repeat</keyword>
<dbReference type="SMART" id="SM00082">
    <property type="entry name" value="LRRCT"/>
    <property type="match status" value="1"/>
</dbReference>
<feature type="compositionally biased region" description="Pro residues" evidence="4">
    <location>
        <begin position="451"/>
        <end position="537"/>
    </location>
</feature>
<dbReference type="InterPro" id="IPR000483">
    <property type="entry name" value="Cys-rich_flank_reg_C"/>
</dbReference>
<gene>
    <name evidence="8" type="primary">GP1BA</name>
</gene>